<dbReference type="Gene3D" id="6.10.140.1330">
    <property type="match status" value="1"/>
</dbReference>
<feature type="region of interest" description="Disordered" evidence="10">
    <location>
        <begin position="779"/>
        <end position="817"/>
    </location>
</feature>
<dbReference type="GO" id="GO:0015386">
    <property type="term" value="F:potassium:proton antiporter activity"/>
    <property type="evidence" value="ECO:0007669"/>
    <property type="project" value="TreeGrafter"/>
</dbReference>
<reference evidence="13" key="1">
    <citation type="submission" date="2022-08" db="EMBL/GenBank/DDBJ databases">
        <title>Novel sulphate-reducing endosymbionts in the free-living metamonad Anaeramoeba.</title>
        <authorList>
            <person name="Jerlstrom-Hultqvist J."/>
            <person name="Cepicka I."/>
            <person name="Gallot-Lavallee L."/>
            <person name="Salas-Leiva D."/>
            <person name="Curtis B.A."/>
            <person name="Zahonova K."/>
            <person name="Pipaliya S."/>
            <person name="Dacks J."/>
            <person name="Roger A.J."/>
        </authorList>
    </citation>
    <scope>NUCLEOTIDE SEQUENCE</scope>
    <source>
        <strain evidence="13">Busselton2</strain>
    </source>
</reference>
<dbReference type="Proteomes" id="UP001146793">
    <property type="component" value="Unassembled WGS sequence"/>
</dbReference>
<comment type="similarity">
    <text evidence="9">Belongs to the monovalent cation:proton antiporter 1 (CPA1) transporter (TC 2.A.36) family.</text>
</comment>
<evidence type="ECO:0000256" key="3">
    <source>
        <dbReference type="ARBA" id="ARBA00022692"/>
    </source>
</evidence>
<dbReference type="PANTHER" id="PTHR10110">
    <property type="entry name" value="SODIUM/HYDROGEN EXCHANGER"/>
    <property type="match status" value="1"/>
</dbReference>
<dbReference type="GO" id="GO:0015385">
    <property type="term" value="F:sodium:proton antiporter activity"/>
    <property type="evidence" value="ECO:0007669"/>
    <property type="project" value="InterPro"/>
</dbReference>
<comment type="caution">
    <text evidence="13">The sequence shown here is derived from an EMBL/GenBank/DDBJ whole genome shotgun (WGS) entry which is preliminary data.</text>
</comment>
<dbReference type="PANTHER" id="PTHR10110:SF126">
    <property type="entry name" value="NA(+)_H(+) EXCHANGER PROTEIN 7"/>
    <property type="match status" value="1"/>
</dbReference>
<dbReference type="AlphaFoldDB" id="A0AAV7YY90"/>
<feature type="compositionally biased region" description="Basic residues" evidence="10">
    <location>
        <begin position="831"/>
        <end position="858"/>
    </location>
</feature>
<evidence type="ECO:0000256" key="10">
    <source>
        <dbReference type="SAM" id="MobiDB-lite"/>
    </source>
</evidence>
<feature type="compositionally biased region" description="Basic and acidic residues" evidence="10">
    <location>
        <begin position="952"/>
        <end position="967"/>
    </location>
</feature>
<keyword evidence="2 9" id="KW-0813">Transport</keyword>
<dbReference type="GO" id="GO:0098719">
    <property type="term" value="P:sodium ion import across plasma membrane"/>
    <property type="evidence" value="ECO:0007669"/>
    <property type="project" value="TreeGrafter"/>
</dbReference>
<dbReference type="NCBIfam" id="TIGR00840">
    <property type="entry name" value="b_cpa1"/>
    <property type="match status" value="1"/>
</dbReference>
<keyword evidence="7 11" id="KW-0472">Membrane</keyword>
<feature type="transmembrane region" description="Helical" evidence="11">
    <location>
        <begin position="207"/>
        <end position="232"/>
    </location>
</feature>
<feature type="compositionally biased region" description="Acidic residues" evidence="10">
    <location>
        <begin position="968"/>
        <end position="978"/>
    </location>
</feature>
<feature type="compositionally biased region" description="Polar residues" evidence="10">
    <location>
        <begin position="779"/>
        <end position="806"/>
    </location>
</feature>
<keyword evidence="8 9" id="KW-0739">Sodium transport</keyword>
<evidence type="ECO:0000256" key="9">
    <source>
        <dbReference type="RuleBase" id="RU003722"/>
    </source>
</evidence>
<keyword evidence="9" id="KW-0050">Antiport</keyword>
<dbReference type="InterPro" id="IPR006153">
    <property type="entry name" value="Cation/H_exchanger_TM"/>
</dbReference>
<proteinExistence type="inferred from homology"/>
<dbReference type="GO" id="GO:0005886">
    <property type="term" value="C:plasma membrane"/>
    <property type="evidence" value="ECO:0007669"/>
    <property type="project" value="TreeGrafter"/>
</dbReference>
<keyword evidence="5" id="KW-0915">Sodium</keyword>
<feature type="transmembrane region" description="Helical" evidence="11">
    <location>
        <begin position="336"/>
        <end position="364"/>
    </location>
</feature>
<dbReference type="Pfam" id="PF00999">
    <property type="entry name" value="Na_H_Exchanger"/>
    <property type="match status" value="1"/>
</dbReference>
<feature type="transmembrane region" description="Helical" evidence="11">
    <location>
        <begin position="302"/>
        <end position="324"/>
    </location>
</feature>
<feature type="transmembrane region" description="Helical" evidence="11">
    <location>
        <begin position="144"/>
        <end position="163"/>
    </location>
</feature>
<feature type="compositionally biased region" description="Basic residues" evidence="10">
    <location>
        <begin position="618"/>
        <end position="637"/>
    </location>
</feature>
<evidence type="ECO:0000256" key="2">
    <source>
        <dbReference type="ARBA" id="ARBA00022448"/>
    </source>
</evidence>
<feature type="transmembrane region" description="Helical" evidence="11">
    <location>
        <begin position="406"/>
        <end position="425"/>
    </location>
</feature>
<protein>
    <recommendedName>
        <fullName evidence="9">Sodium/hydrogen exchanger</fullName>
    </recommendedName>
</protein>
<dbReference type="GO" id="GO:0051453">
    <property type="term" value="P:regulation of intracellular pH"/>
    <property type="evidence" value="ECO:0007669"/>
    <property type="project" value="TreeGrafter"/>
</dbReference>
<organism evidence="13 14">
    <name type="scientific">Anaeramoeba flamelloides</name>
    <dbReference type="NCBI Taxonomy" id="1746091"/>
    <lineage>
        <taxon>Eukaryota</taxon>
        <taxon>Metamonada</taxon>
        <taxon>Anaeramoebidae</taxon>
        <taxon>Anaeramoeba</taxon>
    </lineage>
</organism>
<dbReference type="InterPro" id="IPR004709">
    <property type="entry name" value="NaH_exchanger"/>
</dbReference>
<evidence type="ECO:0000256" key="11">
    <source>
        <dbReference type="SAM" id="Phobius"/>
    </source>
</evidence>
<evidence type="ECO:0000256" key="8">
    <source>
        <dbReference type="ARBA" id="ARBA00023201"/>
    </source>
</evidence>
<feature type="transmembrane region" description="Helical" evidence="11">
    <location>
        <begin position="20"/>
        <end position="38"/>
    </location>
</feature>
<feature type="region of interest" description="Disordered" evidence="10">
    <location>
        <begin position="897"/>
        <end position="978"/>
    </location>
</feature>
<feature type="transmembrane region" description="Helical" evidence="11">
    <location>
        <begin position="50"/>
        <end position="68"/>
    </location>
</feature>
<keyword evidence="4 11" id="KW-1133">Transmembrane helix</keyword>
<feature type="transmembrane region" description="Helical" evidence="11">
    <location>
        <begin position="80"/>
        <end position="97"/>
    </location>
</feature>
<feature type="region of interest" description="Disordered" evidence="10">
    <location>
        <begin position="830"/>
        <end position="866"/>
    </location>
</feature>
<dbReference type="EMBL" id="JANTQA010000047">
    <property type="protein sequence ID" value="KAJ3432880.1"/>
    <property type="molecule type" value="Genomic_DNA"/>
</dbReference>
<comment type="subcellular location">
    <subcellularLocation>
        <location evidence="1">Membrane</location>
        <topology evidence="1">Multi-pass membrane protein</topology>
    </subcellularLocation>
</comment>
<gene>
    <name evidence="13" type="ORF">M0812_21825</name>
</gene>
<feature type="compositionally biased region" description="Low complexity" evidence="10">
    <location>
        <begin position="580"/>
        <end position="602"/>
    </location>
</feature>
<sequence>MTSGSEFQVVFTHFTTTTEYVLIMFGGILSLILMRMIIARYKINFLPESALIIIFGIVGGVIAYFASVEQHKMINFDYEIFFLIFIPPIILEAGYFLHKDFFFHNLRLIIIYAVIGTILNSFLTGFSLYLFRSFFPIEISLVEFLTFGSLISAVDPVAVLAIFEEAHVNETLHIIVSGESILNDSVSIVLFQLFVNLTKVPHITTGIPFLAIVRFFIVSFGGVLFGVLMGLLGSWITKFTNILQLFEPVVLICVGFLSYQLAEILSLSGIVSILFCGIILSRYADTNMGRRSSLIFKRDLKAFASMSEALIFLYLGFEMTFQITSKDSNEKPVHNFSFLFTFLTLIFILFYRFVIIFVLTNIANRSRITKVKLKEQLILSFSGLRGAIAFALAFSLPDNIKAKNCFISTTLIVICFTVFLQGGTIKPIMKRLHLKFAKTEKDNPQCSDQILPIVFLHVQNAMFSIIGGSSGSYSWGHKFHDLDHFFQQFLVRGLFKEEKDFLTVLKQLKEAEVKEELDEREKRRLLVDQAKFSRLVKNPNVRLERVLQEKNRRLRKNFVGIPPLQQNILRKKQQPKRSVTDQSSRTESSWSSQSEYSDQDYYNESNIPNDPPLLGVRPRSKKRRKKHKKNYKKMKQKKPCKNFGIKIKRNDPFFSSFGSQTDLEYRSKFSQKDLSKVMNKFHTKGKSSILTPYSRVDEPSHQYDLDVHTLPVLVRRGHYLKQNLTTNVLGHVKKHKHLTNRDNHNKIHRRGYKAINYNYLISHNVSKHFIPRHEFNSIQKSNSNSTLNSLDQNLSENKPNDNNDIESNSTKKKSGKKNEIYLDLDSLHQSDHHHKQNYKRHHKHHHHKHHHRLLHPSRRSSPSLETNSIEHLKKNKNHYVNLENDIINKDNHQIILNKNDSGDETESEIGSKSEIGNENENEKESENVSENSLDEIIDTDEIQKNNHNNKTKNLEEHKLQGLGKENDSSEIELEEFKN</sequence>
<evidence type="ECO:0000256" key="4">
    <source>
        <dbReference type="ARBA" id="ARBA00022989"/>
    </source>
</evidence>
<name>A0AAV7YY90_9EUKA</name>
<feature type="transmembrane region" description="Helical" evidence="11">
    <location>
        <begin position="264"/>
        <end position="281"/>
    </location>
</feature>
<accession>A0AAV7YY90</accession>
<feature type="transmembrane region" description="Helical" evidence="11">
    <location>
        <begin position="109"/>
        <end position="132"/>
    </location>
</feature>
<evidence type="ECO:0000256" key="7">
    <source>
        <dbReference type="ARBA" id="ARBA00023136"/>
    </source>
</evidence>
<dbReference type="InterPro" id="IPR018422">
    <property type="entry name" value="Cation/H_exchanger_CPA1"/>
</dbReference>
<evidence type="ECO:0000259" key="12">
    <source>
        <dbReference type="Pfam" id="PF00999"/>
    </source>
</evidence>
<evidence type="ECO:0000313" key="13">
    <source>
        <dbReference type="EMBL" id="KAJ3432880.1"/>
    </source>
</evidence>
<keyword evidence="3 9" id="KW-0812">Transmembrane</keyword>
<evidence type="ECO:0000256" key="6">
    <source>
        <dbReference type="ARBA" id="ARBA00023065"/>
    </source>
</evidence>
<feature type="region of interest" description="Disordered" evidence="10">
    <location>
        <begin position="565"/>
        <end position="637"/>
    </location>
</feature>
<evidence type="ECO:0000256" key="5">
    <source>
        <dbReference type="ARBA" id="ARBA00023053"/>
    </source>
</evidence>
<keyword evidence="6 9" id="KW-0406">Ion transport</keyword>
<evidence type="ECO:0000256" key="1">
    <source>
        <dbReference type="ARBA" id="ARBA00004141"/>
    </source>
</evidence>
<dbReference type="PRINTS" id="PR01084">
    <property type="entry name" value="NAHEXCHNGR"/>
</dbReference>
<evidence type="ECO:0000313" key="14">
    <source>
        <dbReference type="Proteomes" id="UP001146793"/>
    </source>
</evidence>
<feature type="domain" description="Cation/H+ exchanger transmembrane" evidence="12">
    <location>
        <begin position="29"/>
        <end position="430"/>
    </location>
</feature>